<dbReference type="Pfam" id="PF00144">
    <property type="entry name" value="Beta-lactamase"/>
    <property type="match status" value="1"/>
</dbReference>
<dbReference type="STRING" id="151894.SAMN04488524_3009"/>
<dbReference type="OrthoDB" id="9793489at2"/>
<dbReference type="RefSeq" id="WP_084239832.1">
    <property type="nucleotide sequence ID" value="NZ_FWXT01000002.1"/>
</dbReference>
<feature type="domain" description="Beta-lactamase-related" evidence="2">
    <location>
        <begin position="44"/>
        <end position="331"/>
    </location>
</feature>
<name>A0A1W2CMA5_9SPHI</name>
<evidence type="ECO:0000259" key="2">
    <source>
        <dbReference type="Pfam" id="PF00144"/>
    </source>
</evidence>
<dbReference type="InterPro" id="IPR012338">
    <property type="entry name" value="Beta-lactam/transpept-like"/>
</dbReference>
<dbReference type="Gene3D" id="3.40.710.10">
    <property type="entry name" value="DD-peptidase/beta-lactamase superfamily"/>
    <property type="match status" value="1"/>
</dbReference>
<dbReference type="PANTHER" id="PTHR46825">
    <property type="entry name" value="D-ALANYL-D-ALANINE-CARBOXYPEPTIDASE/ENDOPEPTIDASE AMPH"/>
    <property type="match status" value="1"/>
</dbReference>
<dbReference type="EMBL" id="FWXT01000002">
    <property type="protein sequence ID" value="SMC86349.1"/>
    <property type="molecule type" value="Genomic_DNA"/>
</dbReference>
<feature type="chain" id="PRO_5012213075" evidence="1">
    <location>
        <begin position="21"/>
        <end position="444"/>
    </location>
</feature>
<organism evidence="3 4">
    <name type="scientific">Pedobacter africanus</name>
    <dbReference type="NCBI Taxonomy" id="151894"/>
    <lineage>
        <taxon>Bacteria</taxon>
        <taxon>Pseudomonadati</taxon>
        <taxon>Bacteroidota</taxon>
        <taxon>Sphingobacteriia</taxon>
        <taxon>Sphingobacteriales</taxon>
        <taxon>Sphingobacteriaceae</taxon>
        <taxon>Pedobacter</taxon>
    </lineage>
</organism>
<proteinExistence type="predicted"/>
<dbReference type="InterPro" id="IPR001466">
    <property type="entry name" value="Beta-lactam-related"/>
</dbReference>
<dbReference type="AlphaFoldDB" id="A0A1W2CMA5"/>
<evidence type="ECO:0000313" key="3">
    <source>
        <dbReference type="EMBL" id="SMC86349.1"/>
    </source>
</evidence>
<accession>A0A1W2CMA5</accession>
<sequence length="444" mass="48809">MIKIHVSLLLVFLIAGRLNAQEINTAKLDSFFNTLAGNNKAMGSFAIAKKGKVIYHKTIGYCIVEGDKKVAAKASTQYRIGSITKIFTAVLVFQLIEQGKLSLDTRIDKYFPELPGAKLISIADLLKHTSGLYDYVNDTKDQTWVTVPRSKTELLVAIKNGKTHFEPGKGSAYCNSGYLLLGYLIEKLTRKPYPKVVADRIFNKLGMKNSQSGLANNTGVEEARAYHFQGKWTDIKDIYFGNVVAVGDILSTPQDLLLFMEALDTGKLLSSKSLAIMKSGDGPNTSGMGLFEFPFYSKKGYGHNGGTYGSFSVLQRFGPDSLAMAVCTNGLSYPLNDINIAMLNVVYKLPFELPSFKKIAVAAKDLEPLLGLYSSTDMPLKITISRKEDTLMGQATGQGAFQMEAIGTNSFKFDPSGLMMEFNPEKGLMLLKQGGKTFRYAREK</sequence>
<dbReference type="Proteomes" id="UP000192756">
    <property type="component" value="Unassembled WGS sequence"/>
</dbReference>
<reference evidence="4" key="1">
    <citation type="submission" date="2017-04" db="EMBL/GenBank/DDBJ databases">
        <authorList>
            <person name="Varghese N."/>
            <person name="Submissions S."/>
        </authorList>
    </citation>
    <scope>NUCLEOTIDE SEQUENCE [LARGE SCALE GENOMIC DNA]</scope>
    <source>
        <strain evidence="4">DSM 12126</strain>
    </source>
</reference>
<feature type="signal peptide" evidence="1">
    <location>
        <begin position="1"/>
        <end position="20"/>
    </location>
</feature>
<keyword evidence="4" id="KW-1185">Reference proteome</keyword>
<dbReference type="InterPro" id="IPR050491">
    <property type="entry name" value="AmpC-like"/>
</dbReference>
<gene>
    <name evidence="3" type="ORF">SAMN04488524_3009</name>
</gene>
<evidence type="ECO:0000256" key="1">
    <source>
        <dbReference type="SAM" id="SignalP"/>
    </source>
</evidence>
<evidence type="ECO:0000313" key="4">
    <source>
        <dbReference type="Proteomes" id="UP000192756"/>
    </source>
</evidence>
<protein>
    <submittedName>
        <fullName evidence="3">CubicO group peptidase, beta-lactamase class C family</fullName>
    </submittedName>
</protein>
<keyword evidence="1" id="KW-0732">Signal</keyword>
<dbReference type="PANTHER" id="PTHR46825:SF9">
    <property type="entry name" value="BETA-LACTAMASE-RELATED DOMAIN-CONTAINING PROTEIN"/>
    <property type="match status" value="1"/>
</dbReference>
<dbReference type="SUPFAM" id="SSF56601">
    <property type="entry name" value="beta-lactamase/transpeptidase-like"/>
    <property type="match status" value="1"/>
</dbReference>